<evidence type="ECO:0000313" key="2">
    <source>
        <dbReference type="Proteomes" id="UP000299102"/>
    </source>
</evidence>
<gene>
    <name evidence="1" type="ORF">EVAR_91333_1</name>
</gene>
<proteinExistence type="predicted"/>
<keyword evidence="2" id="KW-1185">Reference proteome</keyword>
<accession>A0A4C1TTC5</accession>
<dbReference type="AlphaFoldDB" id="A0A4C1TTC5"/>
<dbReference type="Proteomes" id="UP000299102">
    <property type="component" value="Unassembled WGS sequence"/>
</dbReference>
<organism evidence="1 2">
    <name type="scientific">Eumeta variegata</name>
    <name type="common">Bagworm moth</name>
    <name type="synonym">Eumeta japonica</name>
    <dbReference type="NCBI Taxonomy" id="151549"/>
    <lineage>
        <taxon>Eukaryota</taxon>
        <taxon>Metazoa</taxon>
        <taxon>Ecdysozoa</taxon>
        <taxon>Arthropoda</taxon>
        <taxon>Hexapoda</taxon>
        <taxon>Insecta</taxon>
        <taxon>Pterygota</taxon>
        <taxon>Neoptera</taxon>
        <taxon>Endopterygota</taxon>
        <taxon>Lepidoptera</taxon>
        <taxon>Glossata</taxon>
        <taxon>Ditrysia</taxon>
        <taxon>Tineoidea</taxon>
        <taxon>Psychidae</taxon>
        <taxon>Oiketicinae</taxon>
        <taxon>Eumeta</taxon>
    </lineage>
</organism>
<sequence length="92" mass="10635">MEECSIFTRKRKLADSTNDLTTKDLSDALSIKYTKDSERVRSQITKSVADASPLRLKRIKESIPTPQPHKLKVWFQRSLGPVFGLRTFQREI</sequence>
<protein>
    <submittedName>
        <fullName evidence="1">Uncharacterized protein</fullName>
    </submittedName>
</protein>
<evidence type="ECO:0000313" key="1">
    <source>
        <dbReference type="EMBL" id="GBP17273.1"/>
    </source>
</evidence>
<reference evidence="1 2" key="1">
    <citation type="journal article" date="2019" name="Commun. Biol.">
        <title>The bagworm genome reveals a unique fibroin gene that provides high tensile strength.</title>
        <authorList>
            <person name="Kono N."/>
            <person name="Nakamura H."/>
            <person name="Ohtoshi R."/>
            <person name="Tomita M."/>
            <person name="Numata K."/>
            <person name="Arakawa K."/>
        </authorList>
    </citation>
    <scope>NUCLEOTIDE SEQUENCE [LARGE SCALE GENOMIC DNA]</scope>
</reference>
<dbReference type="EMBL" id="BGZK01006254">
    <property type="protein sequence ID" value="GBP17273.1"/>
    <property type="molecule type" value="Genomic_DNA"/>
</dbReference>
<name>A0A4C1TTC5_EUMVA</name>
<dbReference type="OrthoDB" id="8197165at2759"/>
<comment type="caution">
    <text evidence="1">The sequence shown here is derived from an EMBL/GenBank/DDBJ whole genome shotgun (WGS) entry which is preliminary data.</text>
</comment>